<dbReference type="Pfam" id="PF00404">
    <property type="entry name" value="Dockerin_1"/>
    <property type="match status" value="1"/>
</dbReference>
<dbReference type="Pfam" id="PF05922">
    <property type="entry name" value="Inhibitor_I9"/>
    <property type="match status" value="1"/>
</dbReference>
<dbReference type="InterPro" id="IPR003137">
    <property type="entry name" value="PA_domain"/>
</dbReference>
<evidence type="ECO:0000256" key="7">
    <source>
        <dbReference type="ARBA" id="ARBA00022825"/>
    </source>
</evidence>
<dbReference type="Proteomes" id="UP000830639">
    <property type="component" value="Chromosome"/>
</dbReference>
<dbReference type="InterPro" id="IPR002102">
    <property type="entry name" value="Cohesin_dom"/>
</dbReference>
<dbReference type="Gene3D" id="2.60.40.680">
    <property type="match status" value="1"/>
</dbReference>
<dbReference type="PANTHER" id="PTHR43806:SF65">
    <property type="entry name" value="SERINE PROTEASE APRX"/>
    <property type="match status" value="1"/>
</dbReference>
<evidence type="ECO:0000256" key="4">
    <source>
        <dbReference type="ARBA" id="ARBA00022670"/>
    </source>
</evidence>
<dbReference type="InterPro" id="IPR015500">
    <property type="entry name" value="Peptidase_S8_subtilisin-rel"/>
</dbReference>
<evidence type="ECO:0000259" key="11">
    <source>
        <dbReference type="PROSITE" id="PS51766"/>
    </source>
</evidence>
<keyword evidence="7 8" id="KW-0720">Serine protease</keyword>
<dbReference type="InterPro" id="IPR046450">
    <property type="entry name" value="PA_dom_sf"/>
</dbReference>
<dbReference type="InterPro" id="IPR023828">
    <property type="entry name" value="Peptidase_S8_Ser-AS"/>
</dbReference>
<dbReference type="InterPro" id="IPR002105">
    <property type="entry name" value="Dockerin_1_rpt"/>
</dbReference>
<keyword evidence="13" id="KW-1185">Reference proteome</keyword>
<dbReference type="InterPro" id="IPR034213">
    <property type="entry name" value="S8_Vpr-like"/>
</dbReference>
<dbReference type="PROSITE" id="PS51766">
    <property type="entry name" value="DOCKERIN"/>
    <property type="match status" value="1"/>
</dbReference>
<evidence type="ECO:0000256" key="1">
    <source>
        <dbReference type="ARBA" id="ARBA00011073"/>
    </source>
</evidence>
<dbReference type="Gene3D" id="3.40.50.200">
    <property type="entry name" value="Peptidase S8/S53 domain"/>
    <property type="match status" value="1"/>
</dbReference>
<evidence type="ECO:0000313" key="12">
    <source>
        <dbReference type="EMBL" id="UPM55429.1"/>
    </source>
</evidence>
<feature type="domain" description="Dockerin" evidence="11">
    <location>
        <begin position="1280"/>
        <end position="1338"/>
    </location>
</feature>
<comment type="similarity">
    <text evidence="1 8 9">Belongs to the peptidase S8 family.</text>
</comment>
<feature type="active site" description="Charge relay system" evidence="8">
    <location>
        <position position="223"/>
    </location>
</feature>
<dbReference type="Gene3D" id="1.10.1330.10">
    <property type="entry name" value="Dockerin domain"/>
    <property type="match status" value="1"/>
</dbReference>
<gene>
    <name evidence="12" type="ORF">MY490_06170</name>
</gene>
<dbReference type="Pfam" id="PF02225">
    <property type="entry name" value="PA"/>
    <property type="match status" value="1"/>
</dbReference>
<dbReference type="PROSITE" id="PS00136">
    <property type="entry name" value="SUBTILASE_ASP"/>
    <property type="match status" value="1"/>
</dbReference>
<evidence type="ECO:0000256" key="6">
    <source>
        <dbReference type="ARBA" id="ARBA00022801"/>
    </source>
</evidence>
<dbReference type="Gene3D" id="3.30.70.80">
    <property type="entry name" value="Peptidase S8 propeptide/proteinase inhibitor I9"/>
    <property type="match status" value="1"/>
</dbReference>
<organism evidence="12 13">
    <name type="scientific">Gottfriedia acidiceleris</name>
    <dbReference type="NCBI Taxonomy" id="371036"/>
    <lineage>
        <taxon>Bacteria</taxon>
        <taxon>Bacillati</taxon>
        <taxon>Bacillota</taxon>
        <taxon>Bacilli</taxon>
        <taxon>Bacillales</taxon>
        <taxon>Bacillaceae</taxon>
        <taxon>Gottfriedia</taxon>
    </lineage>
</organism>
<dbReference type="Gene3D" id="3.50.30.30">
    <property type="match status" value="1"/>
</dbReference>
<feature type="chain" id="PRO_5046014564" evidence="10">
    <location>
        <begin position="34"/>
        <end position="1364"/>
    </location>
</feature>
<feature type="signal peptide" evidence="10">
    <location>
        <begin position="1"/>
        <end position="33"/>
    </location>
</feature>
<dbReference type="SUPFAM" id="SSF52025">
    <property type="entry name" value="PA domain"/>
    <property type="match status" value="1"/>
</dbReference>
<dbReference type="PROSITE" id="PS00138">
    <property type="entry name" value="SUBTILASE_SER"/>
    <property type="match status" value="1"/>
</dbReference>
<sequence length="1364" mass="148141">MRKIKNRITPLTLSMGLICSTFAPISAVSNVHAQTTSSVEQVLSKLTPAQRQALKQLQTSDQTGLQISSDVNLETDKPISVIVEFETKPSKIAMLESQLQGESLTSSSANQLVEESHENFKNDASKILKQKQYKIKRTYKTSFNGVSMTLPANQVKSLLKSTTVKAVWSDSEVHIDPPVDMKDNATNVSNDSSNMPSSMPFLGIDKLHEEGYTGKGVKVGIIDTGIDYNHPDLKDAYKGGYDFVDNDSDPMETTYDDWVKAGKPFGGSGTYYTEHGTHVSGTIAARGKNNSPNALVGVAPDADLYMYRALGPYGSGTLDAIMAGIDKAVQDGMDVINLSLGTNYNDPLFVTSVAINNAVLQGVTAVVAAGNAGPNSYTVGSPGAAALALTVGASDVRTTVLQPKGTLHTSIGDLPASQMEINAENFDNPISGFKGQSLPIVDVGKGLETDFANKNVAGKIVLTNIYYANVSTKIATAKKYGAKAVILYDPDQTYTSLGSLGKSPNYLPTFFIPKQEGNAIYNQLKQSGEASFTFDDVKEVVSSEGDHLASFSSKGPTKVTYDIKPEITAPGVQILSTVPSYINGPNYIGNYNYAYQQLSGTSMATPHVSGIAALLLQKNPDYTPADIKTILMNTADPLKDSYSVYEVGAGRVDPYEAIHSDAEVQVSDETPMIRNGKEKQIKEKTGAISFGTVAPSGQNVGDKRTLTIYNNSKQAKTFDVKVAFQKDRLGSKDADANGVGIVTDKTIKVNAASKKQSVVSIFIPKTAALGTYEGYITYTNQSNPDEVYQVPFAVRLVEKGVYGMIVSPNVFTTETDSFHLAQINNASVMFEFKSHMRYVDLVLEDSKTNKEIGYIGQIDGIPLMDNVTYYLQKAFDGSYYPLTSDEKNPIADEKVMAPQGAYKIKLIATEDDGTTYETESPVYIDNEKPTLKLDKTDGVYEYESGQQTVQLKGSIIDGEYADMNANGINLTQSSNKLMYSYNGGTNQSKPVAEDGTFSVDVPMIESNPLLAVQLYGLDAATNKDFRSAKQFFFAKKGTSYAISKPDKQDVKMGETFKYTLSLNNVKDLRKADFAFKYLKTYFDLIDVKPNPEASKYGEVNINQEIADSGTLRNMKITATIPEQANVSGNIPLVDITLKVRDDKFMKEPTALVSTSTSYTNTANNVVQVKSADFYVSMIPTYSETFGDVKAEGLMKNGAVNFGVDHTTVGGTIKAVDVNGIAYNGVILKTPSFTLSKLPITNKPLTFVMDIPGHFTVRKPFLISDNDNGSLIGQRMLLNYNPAIAGDVNKDDVIDVLDALYIQTYWGTSKREADINFDGKVDAADMGFVKKNYLMQNPTATNAPKPKKTYKGQTLESVLESLNIQ</sequence>
<dbReference type="SUPFAM" id="SSF49384">
    <property type="entry name" value="Carbohydrate-binding domain"/>
    <property type="match status" value="1"/>
</dbReference>
<dbReference type="InterPro" id="IPR010259">
    <property type="entry name" value="S8pro/Inhibitor_I9"/>
</dbReference>
<keyword evidence="5 10" id="KW-0732">Signal</keyword>
<reference evidence="12 13" key="1">
    <citation type="submission" date="2022-04" db="EMBL/GenBank/DDBJ databases">
        <title>Mechanism of arsenic methylation and mitigation arsenic toxicity by Bacillus sp. LH14 from an Arsenic-Contaminated Paddy Soil.</title>
        <authorList>
            <person name="Wang D."/>
        </authorList>
    </citation>
    <scope>NUCLEOTIDE SEQUENCE [LARGE SCALE GENOMIC DNA]</scope>
    <source>
        <strain evidence="12 13">LH14</strain>
    </source>
</reference>
<evidence type="ECO:0000256" key="9">
    <source>
        <dbReference type="RuleBase" id="RU003355"/>
    </source>
</evidence>
<dbReference type="InterPro" id="IPR050131">
    <property type="entry name" value="Peptidase_S8_subtilisin-like"/>
</dbReference>
<dbReference type="InterPro" id="IPR016134">
    <property type="entry name" value="Dockerin_dom"/>
</dbReference>
<dbReference type="InterPro" id="IPR022398">
    <property type="entry name" value="Peptidase_S8_His-AS"/>
</dbReference>
<keyword evidence="6 8" id="KW-0378">Hydrolase</keyword>
<evidence type="ECO:0000256" key="2">
    <source>
        <dbReference type="ARBA" id="ARBA00022512"/>
    </source>
</evidence>
<dbReference type="InterPro" id="IPR008965">
    <property type="entry name" value="CBM2/CBM3_carb-bd_dom_sf"/>
</dbReference>
<dbReference type="EMBL" id="CP096034">
    <property type="protein sequence ID" value="UPM55429.1"/>
    <property type="molecule type" value="Genomic_DNA"/>
</dbReference>
<keyword evidence="3" id="KW-0964">Secreted</keyword>
<evidence type="ECO:0000313" key="13">
    <source>
        <dbReference type="Proteomes" id="UP000830639"/>
    </source>
</evidence>
<dbReference type="InterPro" id="IPR037045">
    <property type="entry name" value="S8pro/Inhibitor_I9_sf"/>
</dbReference>
<feature type="active site" description="Charge relay system" evidence="8">
    <location>
        <position position="602"/>
    </location>
</feature>
<name>A0ABY4JNL0_9BACI</name>
<accession>A0ABY4JNL0</accession>
<dbReference type="PROSITE" id="PS51892">
    <property type="entry name" value="SUBTILASE"/>
    <property type="match status" value="1"/>
</dbReference>
<dbReference type="CDD" id="cd14254">
    <property type="entry name" value="Dockerin_II"/>
    <property type="match status" value="1"/>
</dbReference>
<proteinExistence type="inferred from homology"/>
<keyword evidence="2" id="KW-0134">Cell wall</keyword>
<dbReference type="SUPFAM" id="SSF52743">
    <property type="entry name" value="Subtilisin-like"/>
    <property type="match status" value="1"/>
</dbReference>
<dbReference type="Pfam" id="PF00963">
    <property type="entry name" value="Cohesin"/>
    <property type="match status" value="1"/>
</dbReference>
<dbReference type="InterPro" id="IPR036852">
    <property type="entry name" value="Peptidase_S8/S53_dom_sf"/>
</dbReference>
<evidence type="ECO:0000256" key="5">
    <source>
        <dbReference type="ARBA" id="ARBA00022729"/>
    </source>
</evidence>
<dbReference type="PROSITE" id="PS00137">
    <property type="entry name" value="SUBTILASE_HIS"/>
    <property type="match status" value="1"/>
</dbReference>
<evidence type="ECO:0000256" key="8">
    <source>
        <dbReference type="PROSITE-ProRule" id="PRU01240"/>
    </source>
</evidence>
<dbReference type="SUPFAM" id="SSF63446">
    <property type="entry name" value="Type I dockerin domain"/>
    <property type="match status" value="1"/>
</dbReference>
<keyword evidence="4 8" id="KW-0645">Protease</keyword>
<dbReference type="PRINTS" id="PR00723">
    <property type="entry name" value="SUBTILISIN"/>
</dbReference>
<dbReference type="InterPro" id="IPR000209">
    <property type="entry name" value="Peptidase_S8/S53_dom"/>
</dbReference>
<dbReference type="RefSeq" id="WP_248268441.1">
    <property type="nucleotide sequence ID" value="NZ_CP096034.1"/>
</dbReference>
<dbReference type="CDD" id="cd08547">
    <property type="entry name" value="Type_II_cohesin"/>
    <property type="match status" value="1"/>
</dbReference>
<dbReference type="PANTHER" id="PTHR43806">
    <property type="entry name" value="PEPTIDASE S8"/>
    <property type="match status" value="1"/>
</dbReference>
<dbReference type="CDD" id="cd07474">
    <property type="entry name" value="Peptidases_S8_subtilisin_Vpr-like"/>
    <property type="match status" value="1"/>
</dbReference>
<evidence type="ECO:0000256" key="10">
    <source>
        <dbReference type="SAM" id="SignalP"/>
    </source>
</evidence>
<dbReference type="InterPro" id="IPR036439">
    <property type="entry name" value="Dockerin_dom_sf"/>
</dbReference>
<dbReference type="InterPro" id="IPR023827">
    <property type="entry name" value="Peptidase_S8_Asp-AS"/>
</dbReference>
<protein>
    <submittedName>
        <fullName evidence="12">S8 family serine peptidase</fullName>
    </submittedName>
</protein>
<dbReference type="Pfam" id="PF00082">
    <property type="entry name" value="Peptidase_S8"/>
    <property type="match status" value="1"/>
</dbReference>
<evidence type="ECO:0000256" key="3">
    <source>
        <dbReference type="ARBA" id="ARBA00022525"/>
    </source>
</evidence>
<feature type="active site" description="Charge relay system" evidence="8">
    <location>
        <position position="275"/>
    </location>
</feature>